<dbReference type="Pfam" id="PF13483">
    <property type="entry name" value="Lactamase_B_3"/>
    <property type="match status" value="1"/>
</dbReference>
<name>A0A8T5GFT3_9ARCH</name>
<dbReference type="InterPro" id="IPR050114">
    <property type="entry name" value="UPF0173_UPF0282_UlaG_hydrolase"/>
</dbReference>
<dbReference type="Gene3D" id="3.60.15.10">
    <property type="entry name" value="Ribonuclease Z/Hydroxyacylglutathione hydrolase-like"/>
    <property type="match status" value="1"/>
</dbReference>
<evidence type="ECO:0000313" key="2">
    <source>
        <dbReference type="Proteomes" id="UP000722459"/>
    </source>
</evidence>
<reference evidence="1" key="1">
    <citation type="journal article" date="2021" name="ISME J.">
        <title>Mercury methylation by metabolically versatile and cosmopolitan marine bacteria.</title>
        <authorList>
            <person name="Lin H."/>
            <person name="Ascher D.B."/>
            <person name="Myung Y."/>
            <person name="Lamborg C.H."/>
            <person name="Hallam S.J."/>
            <person name="Gionfriddo C.M."/>
            <person name="Holt K.E."/>
            <person name="Moreau J.W."/>
        </authorList>
    </citation>
    <scope>NUCLEOTIDE SEQUENCE</scope>
    <source>
        <strain evidence="1">SI075_bin30</strain>
    </source>
</reference>
<dbReference type="Proteomes" id="UP000722459">
    <property type="component" value="Unassembled WGS sequence"/>
</dbReference>
<organism evidence="1 2">
    <name type="scientific">Candidatus Iainarchaeum sp</name>
    <dbReference type="NCBI Taxonomy" id="3101447"/>
    <lineage>
        <taxon>Archaea</taxon>
        <taxon>Candidatus Iainarchaeota</taxon>
        <taxon>Candidatus Iainarchaeia</taxon>
        <taxon>Candidatus Iainarchaeales</taxon>
        <taxon>Candidatus Iainarchaeaceae</taxon>
        <taxon>Candidatus Iainarchaeum</taxon>
    </lineage>
</organism>
<protein>
    <recommendedName>
        <fullName evidence="3">MBL fold metallo-hydrolase</fullName>
    </recommendedName>
</protein>
<proteinExistence type="predicted"/>
<evidence type="ECO:0008006" key="3">
    <source>
        <dbReference type="Google" id="ProtNLM"/>
    </source>
</evidence>
<dbReference type="SUPFAM" id="SSF56281">
    <property type="entry name" value="Metallo-hydrolase/oxidoreductase"/>
    <property type="match status" value="1"/>
</dbReference>
<comment type="caution">
    <text evidence="1">The sequence shown here is derived from an EMBL/GenBank/DDBJ whole genome shotgun (WGS) entry which is preliminary data.</text>
</comment>
<dbReference type="EMBL" id="JABJNZ010000057">
    <property type="protein sequence ID" value="MBT4870752.1"/>
    <property type="molecule type" value="Genomic_DNA"/>
</dbReference>
<sequence>MVELQYFGHSFFKIKNKKDSVLVDPVISNGKVKKKDMEDASLILLTNETDEHFDKALVEGIAQKGEAKVVAHDSILKQLDLPRTQKVSIAADSELFLGNFKIKSTTAHYPHSFYPMGYLIDCGGKTIYHAGVTALIDTFSKIDADVVILPMNNKSMDVVDVVRAAKMMKPKKLVPMQFEKDDFRNNPVDLKKRIEESVLNTETVLLSPGKKMRV</sequence>
<dbReference type="PANTHER" id="PTHR43546">
    <property type="entry name" value="UPF0173 METAL-DEPENDENT HYDROLASE MJ1163-RELATED"/>
    <property type="match status" value="1"/>
</dbReference>
<evidence type="ECO:0000313" key="1">
    <source>
        <dbReference type="EMBL" id="MBT4870752.1"/>
    </source>
</evidence>
<dbReference type="PANTHER" id="PTHR43546:SF3">
    <property type="entry name" value="UPF0173 METAL-DEPENDENT HYDROLASE MJ1163"/>
    <property type="match status" value="1"/>
</dbReference>
<accession>A0A8T5GFT3</accession>
<gene>
    <name evidence="1" type="ORF">HON47_04210</name>
</gene>
<dbReference type="InterPro" id="IPR036866">
    <property type="entry name" value="RibonucZ/Hydroxyglut_hydro"/>
</dbReference>
<dbReference type="AlphaFoldDB" id="A0A8T5GFT3"/>